<dbReference type="CDD" id="cd00882">
    <property type="entry name" value="Ras_like_GTPase"/>
    <property type="match status" value="1"/>
</dbReference>
<dbReference type="SUPFAM" id="SSF52540">
    <property type="entry name" value="P-loop containing nucleoside triphosphate hydrolases"/>
    <property type="match status" value="1"/>
</dbReference>
<name>A0A2C7YL79_9ACTN</name>
<protein>
    <submittedName>
        <fullName evidence="2">Ethanolamine utilization protein, EutP</fullName>
    </submittedName>
</protein>
<dbReference type="PANTHER" id="PTHR40453:SF1">
    <property type="entry name" value="PROTEIN YOEF"/>
    <property type="match status" value="1"/>
</dbReference>
<comment type="similarity">
    <text evidence="1">Belongs to the EutP/PduV family.</text>
</comment>
<keyword evidence="1" id="KW-0547">Nucleotide-binding</keyword>
<gene>
    <name evidence="2" type="ORF">PFR_JS10_1307</name>
</gene>
<reference evidence="2" key="1">
    <citation type="submission" date="2016-05" db="EMBL/GenBank/DDBJ databases">
        <authorList>
            <person name="Lavstsen T."/>
            <person name="Jespersen J.S."/>
        </authorList>
    </citation>
    <scope>NUCLEOTIDE SEQUENCE</scope>
    <source>
        <strain evidence="2">PFRJS10</strain>
    </source>
</reference>
<dbReference type="GO" id="GO:0005524">
    <property type="term" value="F:ATP binding"/>
    <property type="evidence" value="ECO:0007669"/>
    <property type="project" value="UniProtKB-UniRule"/>
</dbReference>
<dbReference type="AlphaFoldDB" id="A0A2C7YL79"/>
<dbReference type="InterPro" id="IPR027417">
    <property type="entry name" value="P-loop_NTPase"/>
</dbReference>
<dbReference type="PANTHER" id="PTHR40453">
    <property type="entry name" value="PROTEIN YOEF"/>
    <property type="match status" value="1"/>
</dbReference>
<dbReference type="Pfam" id="PF10662">
    <property type="entry name" value="PduV-EutP"/>
    <property type="match status" value="1"/>
</dbReference>
<dbReference type="Gene3D" id="3.40.50.300">
    <property type="entry name" value="P-loop containing nucleotide triphosphate hydrolases"/>
    <property type="match status" value="1"/>
</dbReference>
<accession>A0A2C7YL79</accession>
<dbReference type="EMBL" id="LT576035">
    <property type="protein sequence ID" value="SBN38950.1"/>
    <property type="molecule type" value="Genomic_DNA"/>
</dbReference>
<evidence type="ECO:0000313" key="2">
    <source>
        <dbReference type="EMBL" id="SBN38950.1"/>
    </source>
</evidence>
<dbReference type="InterPro" id="IPR012381">
    <property type="entry name" value="EutP_PduV"/>
</dbReference>
<dbReference type="GO" id="GO:0006576">
    <property type="term" value="P:biogenic amine metabolic process"/>
    <property type="evidence" value="ECO:0007669"/>
    <property type="project" value="InterPro"/>
</dbReference>
<dbReference type="GeneID" id="61222416"/>
<evidence type="ECO:0000256" key="1">
    <source>
        <dbReference type="PIRNR" id="PIRNR036409"/>
    </source>
</evidence>
<organism evidence="2">
    <name type="scientific">Propionibacterium freudenreichii</name>
    <dbReference type="NCBI Taxonomy" id="1744"/>
    <lineage>
        <taxon>Bacteria</taxon>
        <taxon>Bacillati</taxon>
        <taxon>Actinomycetota</taxon>
        <taxon>Actinomycetes</taxon>
        <taxon>Propionibacteriales</taxon>
        <taxon>Propionibacteriaceae</taxon>
        <taxon>Propionibacterium</taxon>
    </lineage>
</organism>
<sequence length="141" mass="15216">MKRILLVGSVGAGKTTLLQRLHEREPSYAKTETIYTDGTIVDTPGEYLEMPFYKHALRMASFEVDLVVLLASAQVSEAKFPPGFTSFFMPPSVGVVTKIDLADQVAIDIATSHLQMAGVTQIFPVSAMTGAGIDRLAARLA</sequence>
<dbReference type="PIRSF" id="PIRSF036409">
    <property type="entry name" value="EutP_PduV"/>
    <property type="match status" value="1"/>
</dbReference>
<proteinExistence type="inferred from homology"/>
<dbReference type="RefSeq" id="WP_063493697.1">
    <property type="nucleotide sequence ID" value="NZ_CP116039.1"/>
</dbReference>